<accession>A0A934ITQ5</accession>
<protein>
    <submittedName>
        <fullName evidence="2">Uncharacterized protein</fullName>
    </submittedName>
</protein>
<comment type="caution">
    <text evidence="2">The sequence shown here is derived from an EMBL/GenBank/DDBJ whole genome shotgun (WGS) entry which is preliminary data.</text>
</comment>
<proteinExistence type="predicted"/>
<keyword evidence="1" id="KW-0812">Transmembrane</keyword>
<name>A0A934ITQ5_9HYPH</name>
<reference evidence="2" key="1">
    <citation type="submission" date="2020-12" db="EMBL/GenBank/DDBJ databases">
        <title>Bacterial taxonomy.</title>
        <authorList>
            <person name="Pan X."/>
        </authorList>
    </citation>
    <scope>NUCLEOTIDE SEQUENCE</scope>
    <source>
        <strain evidence="2">B2012</strain>
    </source>
</reference>
<sequence length="318" mass="36330">MGGATALEAPDKVPRGQFETVVSAVTEHLCIGELKKLLLYGRGKLSNFNDLVKYLTQSVDDSAFWTSVMAGLLVMFVDFVLLVIGVSLAVSWWQKRQWERTRKSLAYILLNSTGSVMQNFRACLFEKDEMILLNAAIELHLQRLELSLSNINEQMTVHLPAALPPLTEKLSTITRDISVLRESVLAMRLYLGRLKWKIELYDGKGEQNKRIDPEQFIYDEDGAVHLRPGTARSDENFFFLFTTQMTYSTLELNKKVVKFFSLYSNGGRRYSTEQKMAKITLAYLEEERHKAIVEASKMKAEGLNLLLYAPIDEELNER</sequence>
<keyword evidence="3" id="KW-1185">Reference proteome</keyword>
<dbReference type="RefSeq" id="WP_198884469.1">
    <property type="nucleotide sequence ID" value="NZ_JAEKJA010000031.1"/>
</dbReference>
<evidence type="ECO:0000256" key="1">
    <source>
        <dbReference type="SAM" id="Phobius"/>
    </source>
</evidence>
<dbReference type="Proteomes" id="UP000609531">
    <property type="component" value="Unassembled WGS sequence"/>
</dbReference>
<keyword evidence="1" id="KW-1133">Transmembrane helix</keyword>
<feature type="transmembrane region" description="Helical" evidence="1">
    <location>
        <begin position="63"/>
        <end position="93"/>
    </location>
</feature>
<dbReference type="EMBL" id="JAEKJA010000031">
    <property type="protein sequence ID" value="MBJ3778565.1"/>
    <property type="molecule type" value="Genomic_DNA"/>
</dbReference>
<evidence type="ECO:0000313" key="2">
    <source>
        <dbReference type="EMBL" id="MBJ3778565.1"/>
    </source>
</evidence>
<dbReference type="AlphaFoldDB" id="A0A934ITQ5"/>
<gene>
    <name evidence="2" type="ORF">JCR33_22885</name>
</gene>
<evidence type="ECO:0000313" key="3">
    <source>
        <dbReference type="Proteomes" id="UP000609531"/>
    </source>
</evidence>
<organism evidence="2 3">
    <name type="scientific">Acuticoccus mangrovi</name>
    <dbReference type="NCBI Taxonomy" id="2796142"/>
    <lineage>
        <taxon>Bacteria</taxon>
        <taxon>Pseudomonadati</taxon>
        <taxon>Pseudomonadota</taxon>
        <taxon>Alphaproteobacteria</taxon>
        <taxon>Hyphomicrobiales</taxon>
        <taxon>Amorphaceae</taxon>
        <taxon>Acuticoccus</taxon>
    </lineage>
</organism>
<keyword evidence="1" id="KW-0472">Membrane</keyword>